<feature type="transmembrane region" description="Helical" evidence="2">
    <location>
        <begin position="472"/>
        <end position="491"/>
    </location>
</feature>
<dbReference type="AlphaFoldDB" id="A0AAW2ZHT6"/>
<dbReference type="Proteomes" id="UP001431209">
    <property type="component" value="Unassembled WGS sequence"/>
</dbReference>
<feature type="transmembrane region" description="Helical" evidence="2">
    <location>
        <begin position="276"/>
        <end position="302"/>
    </location>
</feature>
<dbReference type="GO" id="GO:0005544">
    <property type="term" value="F:calcium-dependent phospholipid binding"/>
    <property type="evidence" value="ECO:0007669"/>
    <property type="project" value="TreeGrafter"/>
</dbReference>
<dbReference type="GO" id="GO:0005509">
    <property type="term" value="F:calcium ion binding"/>
    <property type="evidence" value="ECO:0007669"/>
    <property type="project" value="TreeGrafter"/>
</dbReference>
<evidence type="ECO:0000256" key="1">
    <source>
        <dbReference type="SAM" id="MobiDB-lite"/>
    </source>
</evidence>
<feature type="transmembrane region" description="Helical" evidence="2">
    <location>
        <begin position="431"/>
        <end position="460"/>
    </location>
</feature>
<dbReference type="GO" id="GO:0047498">
    <property type="term" value="F:calcium-dependent phospholipase A2 activity"/>
    <property type="evidence" value="ECO:0007669"/>
    <property type="project" value="TreeGrafter"/>
</dbReference>
<dbReference type="PANTHER" id="PTHR10728">
    <property type="entry name" value="CYTOSOLIC PHOSPHOLIPASE A2"/>
    <property type="match status" value="1"/>
</dbReference>
<keyword evidence="2" id="KW-1133">Transmembrane helix</keyword>
<accession>A0AAW2ZHT6</accession>
<dbReference type="EMBL" id="JAOPGA020001435">
    <property type="protein sequence ID" value="KAL0488370.1"/>
    <property type="molecule type" value="Genomic_DNA"/>
</dbReference>
<evidence type="ECO:0000313" key="5">
    <source>
        <dbReference type="Proteomes" id="UP001431209"/>
    </source>
</evidence>
<feature type="transmembrane region" description="Helical" evidence="2">
    <location>
        <begin position="398"/>
        <end position="419"/>
    </location>
</feature>
<dbReference type="GO" id="GO:0005829">
    <property type="term" value="C:cytosol"/>
    <property type="evidence" value="ECO:0007669"/>
    <property type="project" value="TreeGrafter"/>
</dbReference>
<gene>
    <name evidence="3" type="ORF">AKO1_015154</name>
    <name evidence="4" type="ORF">AKO1_015541</name>
</gene>
<dbReference type="SUPFAM" id="SSF52151">
    <property type="entry name" value="FabD/lysophospholipase-like"/>
    <property type="match status" value="2"/>
</dbReference>
<comment type="caution">
    <text evidence="4">The sequence shown here is derived from an EMBL/GenBank/DDBJ whole genome shotgun (WGS) entry which is preliminary data.</text>
</comment>
<proteinExistence type="predicted"/>
<evidence type="ECO:0000313" key="4">
    <source>
        <dbReference type="EMBL" id="KAL0488370.1"/>
    </source>
</evidence>
<evidence type="ECO:0000256" key="2">
    <source>
        <dbReference type="SAM" id="Phobius"/>
    </source>
</evidence>
<feature type="transmembrane region" description="Helical" evidence="2">
    <location>
        <begin position="627"/>
        <end position="649"/>
    </location>
</feature>
<dbReference type="GO" id="GO:0046475">
    <property type="term" value="P:glycerophospholipid catabolic process"/>
    <property type="evidence" value="ECO:0007669"/>
    <property type="project" value="TreeGrafter"/>
</dbReference>
<keyword evidence="5" id="KW-1185">Reference proteome</keyword>
<feature type="compositionally biased region" description="Polar residues" evidence="1">
    <location>
        <begin position="1"/>
        <end position="11"/>
    </location>
</feature>
<keyword evidence="2" id="KW-0472">Membrane</keyword>
<feature type="region of interest" description="Disordered" evidence="1">
    <location>
        <begin position="1"/>
        <end position="41"/>
    </location>
</feature>
<keyword evidence="2" id="KW-0812">Transmembrane</keyword>
<evidence type="ECO:0000313" key="3">
    <source>
        <dbReference type="EMBL" id="KAL0482083.1"/>
    </source>
</evidence>
<dbReference type="InterPro" id="IPR016035">
    <property type="entry name" value="Acyl_Trfase/lysoPLipase"/>
</dbReference>
<sequence>MRRQQYQSLSQSEDEDTPNSNPYASLNKHTLHEDDDEQFADPECENKREKLSLEFEKTVHAAEKLVLGSEKASVGVCFSGGGIRSASFVAGVLQTLAKEKVLEKIGYISAVSGGGYTSSALMTYLTANECNKQKKHTDAELMDQLVKKMRKNCNYLMGNTRSLIHFLIASLFGISHNLIYMVALAIVVSSFIFSGYRAVTYNGGTFTPTNPNGYRTYNSTNLTMMYENMTNYQIATNRLSYQLISAVFFRWTRFYSLEFDIADRTYTSGWIMERTFWIVVCAVLFSLFSLGAIIIAGCHYNVNDPFTHILFKKHEKGPIQSDEVEKHSVYYPKETKKKAVKFRRYLSALLNDIVSIFKFSISLVVLLIFFAELLKIQIFLIGLFYGTNLAGIDAFMSIAYAGLAVLAVALLVGLILAFFSPMIPFLKNGIVLMIALMIMTMTFPLGFVFICARFSIWYMLDNPIDSIHQNDHLLYIEFIAWCYICVELFFFENFNSAIHMMYRMRLREAFFCNGQDVKFNQLTRRHVYLCNTTLNNFHSKTNNRLFNSFVISQLYIGGDETGYYKTKGDDVSLSYGTAVSGAALALNLGQFDALSSISMRFALQIISANLGSHFRIYRSGYHQTTHAIGIILCAAINISMFFCACIKVFRPVWSEDYINVMIVFQILVLAIVLGPPAIAIFWEFVYVLCGVYGTKFRKALGVIRNFPVNDIPIWNTISQVFGIKDDKDSRSVFLSDAGHFDMLGLYELLRRNCTTILCFDGGEDYDYVFRDLYNALSTAKYDGLITSVHGEDLDKLTREMTYNIFDKKLKHTDLSCTRIIVTYCSGAKGYIYLGKATVSSEEELLVKLHILNDTSFPHLTTINQLFTPQLFDAYRMLGKKVAKTVVERIKDDYNSGDKIPSEALYSL</sequence>
<dbReference type="EMBL" id="JAOPGA020000817">
    <property type="protein sequence ID" value="KAL0482083.1"/>
    <property type="molecule type" value="Genomic_DNA"/>
</dbReference>
<reference evidence="4 5" key="1">
    <citation type="submission" date="2024-03" db="EMBL/GenBank/DDBJ databases">
        <title>The Acrasis kona genome and developmental transcriptomes reveal deep origins of eukaryotic multicellular pathways.</title>
        <authorList>
            <person name="Sheikh S."/>
            <person name="Fu C.-J."/>
            <person name="Brown M.W."/>
            <person name="Baldauf S.L."/>
        </authorList>
    </citation>
    <scope>NUCLEOTIDE SEQUENCE [LARGE SCALE GENOMIC DNA]</scope>
    <source>
        <strain evidence="4 5">ATCC MYA-3509</strain>
    </source>
</reference>
<feature type="transmembrane region" description="Helical" evidence="2">
    <location>
        <begin position="661"/>
        <end position="688"/>
    </location>
</feature>
<dbReference type="PANTHER" id="PTHR10728:SF40">
    <property type="entry name" value="PATATIN FAMILY PROTEIN"/>
    <property type="match status" value="1"/>
</dbReference>
<feature type="transmembrane region" description="Helical" evidence="2">
    <location>
        <begin position="166"/>
        <end position="193"/>
    </location>
</feature>
<name>A0AAW2ZHT6_9EUKA</name>
<feature type="compositionally biased region" description="Polar residues" evidence="1">
    <location>
        <begin position="18"/>
        <end position="28"/>
    </location>
</feature>
<dbReference type="Gene3D" id="3.40.1090.10">
    <property type="entry name" value="Cytosolic phospholipase A2 catalytic domain"/>
    <property type="match status" value="1"/>
</dbReference>
<organism evidence="4 5">
    <name type="scientific">Acrasis kona</name>
    <dbReference type="NCBI Taxonomy" id="1008807"/>
    <lineage>
        <taxon>Eukaryota</taxon>
        <taxon>Discoba</taxon>
        <taxon>Heterolobosea</taxon>
        <taxon>Tetramitia</taxon>
        <taxon>Eutetramitia</taxon>
        <taxon>Acrasidae</taxon>
        <taxon>Acrasis</taxon>
    </lineage>
</organism>
<protein>
    <submittedName>
        <fullName evidence="4">Cytosolic phospholipase A2 gamma</fullName>
    </submittedName>
</protein>
<feature type="transmembrane region" description="Helical" evidence="2">
    <location>
        <begin position="363"/>
        <end position="386"/>
    </location>
</feature>